<evidence type="ECO:0000313" key="4">
    <source>
        <dbReference type="Proteomes" id="UP000410492"/>
    </source>
</evidence>
<dbReference type="PROSITE" id="PS00028">
    <property type="entry name" value="ZINC_FINGER_C2H2_1"/>
    <property type="match status" value="1"/>
</dbReference>
<reference evidence="3 4" key="1">
    <citation type="submission" date="2019-01" db="EMBL/GenBank/DDBJ databases">
        <authorList>
            <person name="Sayadi A."/>
        </authorList>
    </citation>
    <scope>NUCLEOTIDE SEQUENCE [LARGE SCALE GENOMIC DNA]</scope>
</reference>
<dbReference type="InterPro" id="IPR013087">
    <property type="entry name" value="Znf_C2H2_type"/>
</dbReference>
<dbReference type="InterPro" id="IPR036236">
    <property type="entry name" value="Znf_C2H2_sf"/>
</dbReference>
<sequence>MIHLRRFHSSDALYACDSCPQKYRSEVQLQLHQKIHYKQDNKECPDCLTKFNTSEDIERHVCTQQNNAILER</sequence>
<dbReference type="EMBL" id="CAACVG010003050">
    <property type="protein sequence ID" value="VEN37118.1"/>
    <property type="molecule type" value="Genomic_DNA"/>
</dbReference>
<dbReference type="AlphaFoldDB" id="A0A653BND5"/>
<dbReference type="OrthoDB" id="7786239at2759"/>
<dbReference type="SUPFAM" id="SSF57667">
    <property type="entry name" value="beta-beta-alpha zinc fingers"/>
    <property type="match status" value="1"/>
</dbReference>
<keyword evidence="1" id="KW-0863">Zinc-finger</keyword>
<evidence type="ECO:0000313" key="3">
    <source>
        <dbReference type="EMBL" id="VEN37118.1"/>
    </source>
</evidence>
<proteinExistence type="predicted"/>
<feature type="domain" description="C2H2-type" evidence="2">
    <location>
        <begin position="14"/>
        <end position="41"/>
    </location>
</feature>
<keyword evidence="4" id="KW-1185">Reference proteome</keyword>
<organism evidence="3 4">
    <name type="scientific">Callosobruchus maculatus</name>
    <name type="common">Southern cowpea weevil</name>
    <name type="synonym">Pulse bruchid</name>
    <dbReference type="NCBI Taxonomy" id="64391"/>
    <lineage>
        <taxon>Eukaryota</taxon>
        <taxon>Metazoa</taxon>
        <taxon>Ecdysozoa</taxon>
        <taxon>Arthropoda</taxon>
        <taxon>Hexapoda</taxon>
        <taxon>Insecta</taxon>
        <taxon>Pterygota</taxon>
        <taxon>Neoptera</taxon>
        <taxon>Endopterygota</taxon>
        <taxon>Coleoptera</taxon>
        <taxon>Polyphaga</taxon>
        <taxon>Cucujiformia</taxon>
        <taxon>Chrysomeloidea</taxon>
        <taxon>Chrysomelidae</taxon>
        <taxon>Bruchinae</taxon>
        <taxon>Bruchini</taxon>
        <taxon>Callosobruchus</taxon>
    </lineage>
</organism>
<keyword evidence="1" id="KW-0862">Zinc</keyword>
<protein>
    <recommendedName>
        <fullName evidence="2">C2H2-type domain-containing protein</fullName>
    </recommendedName>
</protein>
<keyword evidence="1" id="KW-0479">Metal-binding</keyword>
<dbReference type="Proteomes" id="UP000410492">
    <property type="component" value="Unassembled WGS sequence"/>
</dbReference>
<dbReference type="Pfam" id="PF00096">
    <property type="entry name" value="zf-C2H2"/>
    <property type="match status" value="1"/>
</dbReference>
<dbReference type="GO" id="GO:0008270">
    <property type="term" value="F:zinc ion binding"/>
    <property type="evidence" value="ECO:0007669"/>
    <property type="project" value="UniProtKB-KW"/>
</dbReference>
<dbReference type="PROSITE" id="PS50157">
    <property type="entry name" value="ZINC_FINGER_C2H2_2"/>
    <property type="match status" value="1"/>
</dbReference>
<gene>
    <name evidence="3" type="ORF">CALMAC_LOCUS2477</name>
</gene>
<name>A0A653BND5_CALMS</name>
<accession>A0A653BND5</accession>
<evidence type="ECO:0000259" key="2">
    <source>
        <dbReference type="PROSITE" id="PS50157"/>
    </source>
</evidence>
<dbReference type="Gene3D" id="3.30.160.60">
    <property type="entry name" value="Classic Zinc Finger"/>
    <property type="match status" value="1"/>
</dbReference>
<evidence type="ECO:0000256" key="1">
    <source>
        <dbReference type="PROSITE-ProRule" id="PRU00042"/>
    </source>
</evidence>